<accession>A0A9P9YB14</accession>
<dbReference type="SMART" id="SM00490">
    <property type="entry name" value="HELICc"/>
    <property type="match status" value="1"/>
</dbReference>
<feature type="compositionally biased region" description="Low complexity" evidence="7">
    <location>
        <begin position="53"/>
        <end position="101"/>
    </location>
</feature>
<proteinExistence type="predicted"/>
<dbReference type="InterPro" id="IPR001650">
    <property type="entry name" value="Helicase_C-like"/>
</dbReference>
<keyword evidence="11" id="KW-1185">Reference proteome</keyword>
<evidence type="ECO:0000256" key="2">
    <source>
        <dbReference type="ARBA" id="ARBA00022741"/>
    </source>
</evidence>
<dbReference type="GO" id="GO:0003724">
    <property type="term" value="F:RNA helicase activity"/>
    <property type="evidence" value="ECO:0007669"/>
    <property type="project" value="UniProtKB-EC"/>
</dbReference>
<dbReference type="Pfam" id="PF00270">
    <property type="entry name" value="DEAD"/>
    <property type="match status" value="1"/>
</dbReference>
<keyword evidence="5" id="KW-0067">ATP-binding</keyword>
<feature type="region of interest" description="Disordered" evidence="7">
    <location>
        <begin position="686"/>
        <end position="714"/>
    </location>
</feature>
<dbReference type="InterPro" id="IPR027417">
    <property type="entry name" value="P-loop_NTPase"/>
</dbReference>
<keyword evidence="2" id="KW-0547">Nucleotide-binding</keyword>
<dbReference type="SUPFAM" id="SSF52540">
    <property type="entry name" value="P-loop containing nucleoside triphosphate hydrolases"/>
    <property type="match status" value="2"/>
</dbReference>
<evidence type="ECO:0000256" key="4">
    <source>
        <dbReference type="ARBA" id="ARBA00022806"/>
    </source>
</evidence>
<feature type="short sequence motif" description="Q motif" evidence="6">
    <location>
        <begin position="292"/>
        <end position="320"/>
    </location>
</feature>
<dbReference type="CDD" id="cd18787">
    <property type="entry name" value="SF2_C_DEAD"/>
    <property type="match status" value="1"/>
</dbReference>
<evidence type="ECO:0000256" key="3">
    <source>
        <dbReference type="ARBA" id="ARBA00022801"/>
    </source>
</evidence>
<feature type="compositionally biased region" description="Basic and acidic residues" evidence="7">
    <location>
        <begin position="1"/>
        <end position="25"/>
    </location>
</feature>
<dbReference type="GO" id="GO:0005524">
    <property type="term" value="F:ATP binding"/>
    <property type="evidence" value="ECO:0007669"/>
    <property type="project" value="UniProtKB-KW"/>
</dbReference>
<dbReference type="PROSITE" id="PS51195">
    <property type="entry name" value="Q_MOTIF"/>
    <property type="match status" value="1"/>
</dbReference>
<reference evidence="10" key="1">
    <citation type="journal article" date="2023" name="Genome Biol. Evol.">
        <title>Long-read-based Genome Assembly of Drosophila gunungcola Reveals Fewer Chemosensory Genes in Flower-breeding Species.</title>
        <authorList>
            <person name="Negi A."/>
            <person name="Liao B.Y."/>
            <person name="Yeh S.D."/>
        </authorList>
    </citation>
    <scope>NUCLEOTIDE SEQUENCE</scope>
    <source>
        <strain evidence="10">Sukarami</strain>
    </source>
</reference>
<evidence type="ECO:0000259" key="9">
    <source>
        <dbReference type="PROSITE" id="PS51195"/>
    </source>
</evidence>
<feature type="compositionally biased region" description="Low complexity" evidence="7">
    <location>
        <begin position="116"/>
        <end position="126"/>
    </location>
</feature>
<dbReference type="Pfam" id="PF00271">
    <property type="entry name" value="Helicase_C"/>
    <property type="match status" value="1"/>
</dbReference>
<dbReference type="PROSITE" id="PS51194">
    <property type="entry name" value="HELICASE_CTER"/>
    <property type="match status" value="1"/>
</dbReference>
<name>A0A9P9YB14_9MUSC</name>
<feature type="compositionally biased region" description="Polar residues" evidence="7">
    <location>
        <begin position="210"/>
        <end position="224"/>
    </location>
</feature>
<feature type="compositionally biased region" description="Basic residues" evidence="7">
    <location>
        <begin position="698"/>
        <end position="714"/>
    </location>
</feature>
<protein>
    <recommendedName>
        <fullName evidence="1">RNA helicase</fullName>
        <ecNumber evidence="1">3.6.4.13</ecNumber>
    </recommendedName>
</protein>
<dbReference type="GO" id="GO:0016787">
    <property type="term" value="F:hydrolase activity"/>
    <property type="evidence" value="ECO:0007669"/>
    <property type="project" value="UniProtKB-KW"/>
</dbReference>
<evidence type="ECO:0000256" key="6">
    <source>
        <dbReference type="PROSITE-ProRule" id="PRU00552"/>
    </source>
</evidence>
<dbReference type="PANTHER" id="PTHR47958">
    <property type="entry name" value="ATP-DEPENDENT RNA HELICASE DBP3"/>
    <property type="match status" value="1"/>
</dbReference>
<keyword evidence="4" id="KW-0347">Helicase</keyword>
<evidence type="ECO:0000256" key="1">
    <source>
        <dbReference type="ARBA" id="ARBA00012552"/>
    </source>
</evidence>
<evidence type="ECO:0000313" key="10">
    <source>
        <dbReference type="EMBL" id="KAI8033633.1"/>
    </source>
</evidence>
<dbReference type="InterPro" id="IPR011545">
    <property type="entry name" value="DEAD/DEAH_box_helicase_dom"/>
</dbReference>
<feature type="compositionally biased region" description="Polar residues" evidence="7">
    <location>
        <begin position="148"/>
        <end position="175"/>
    </location>
</feature>
<sequence length="714" mass="79732">MSETPEKLKKQLIEDEIRDKEEQKGMEIQQALSQPAEMKSGGESEPEVDENGKSPTSKRSTSSSSSSSSSSSTSSGPSTSSSSGSSEDSDGGSTSTASAPSIQSFKFKSQWRESSTETTTTNSDTNKGMAAKSAVKGTYNPWKRQSRSRSSNLPQNPWRSRSPNRIFNPWRQQPQGERISNPWRSSRRSPRKGQSMGRRSPTLIPGHNPRTCSPNRRPSRQSMYRNRSPPQTSRRSRSPRSPRSPRRNAVNPWKQPQDQREDLERNEAELYRRRHKITLASNDPRPVPKPVMSFRRSGLGDSIARQLERQGYEAPTPTQAQVWPVALAGRNLAMVTGKCSGKTLAYLLPGIMHIQRNGRRQLAGGPTVLVLSDCRAAAAKVHQKALIYTIPHQIDTQCLLGKLNGRQFDCQLLVVAASRLPDILGGNGNGNGGGGGRSRALCLDRCTYLVVAGIDRLIDMGLEAELGRLLCRMSSQAQVVITAAKWSGELKRMARKYMDDYTMVRVDSGLASSPPRRARFLGKLRQRVEVMKSRVKMQRLQRELTAIYDANDRPGKVVVYGESNKRVDVLAALIRIYVPCGGIHSGRTHAERKATMDAFRNGTYNIIVVTDTTIRGLDLPDVKHLINYDFPISMKEYVHRLGILSSSAECEAVSFFGHLNRHLAEPLIGFLEKSKQQIDPTLIRMVGNPFRNPQRQHQNQHQHQRHGNRNRNDN</sequence>
<comment type="caution">
    <text evidence="10">The sequence shown here is derived from an EMBL/GenBank/DDBJ whole genome shotgun (WGS) entry which is preliminary data.</text>
</comment>
<dbReference type="Proteomes" id="UP001059596">
    <property type="component" value="Unassembled WGS sequence"/>
</dbReference>
<dbReference type="GO" id="GO:0010468">
    <property type="term" value="P:regulation of gene expression"/>
    <property type="evidence" value="ECO:0007669"/>
    <property type="project" value="UniProtKB-ARBA"/>
</dbReference>
<dbReference type="EC" id="3.6.4.13" evidence="1"/>
<dbReference type="Gene3D" id="3.40.50.300">
    <property type="entry name" value="P-loop containing nucleotide triphosphate hydrolases"/>
    <property type="match status" value="2"/>
</dbReference>
<evidence type="ECO:0000256" key="5">
    <source>
        <dbReference type="ARBA" id="ARBA00022840"/>
    </source>
</evidence>
<evidence type="ECO:0000256" key="7">
    <source>
        <dbReference type="SAM" id="MobiDB-lite"/>
    </source>
</evidence>
<gene>
    <name evidence="10" type="ORF">M5D96_013587</name>
</gene>
<feature type="domain" description="Helicase C-terminal" evidence="8">
    <location>
        <begin position="543"/>
        <end position="686"/>
    </location>
</feature>
<dbReference type="OrthoDB" id="7871215at2759"/>
<dbReference type="InterPro" id="IPR014014">
    <property type="entry name" value="RNA_helicase_DEAD_Q_motif"/>
</dbReference>
<organism evidence="10 11">
    <name type="scientific">Drosophila gunungcola</name>
    <name type="common">fruit fly</name>
    <dbReference type="NCBI Taxonomy" id="103775"/>
    <lineage>
        <taxon>Eukaryota</taxon>
        <taxon>Metazoa</taxon>
        <taxon>Ecdysozoa</taxon>
        <taxon>Arthropoda</taxon>
        <taxon>Hexapoda</taxon>
        <taxon>Insecta</taxon>
        <taxon>Pterygota</taxon>
        <taxon>Neoptera</taxon>
        <taxon>Endopterygota</taxon>
        <taxon>Diptera</taxon>
        <taxon>Brachycera</taxon>
        <taxon>Muscomorpha</taxon>
        <taxon>Ephydroidea</taxon>
        <taxon>Drosophilidae</taxon>
        <taxon>Drosophila</taxon>
        <taxon>Sophophora</taxon>
    </lineage>
</organism>
<dbReference type="AlphaFoldDB" id="A0A9P9YB14"/>
<dbReference type="EMBL" id="JAMKOV010000115">
    <property type="protein sequence ID" value="KAI8033633.1"/>
    <property type="molecule type" value="Genomic_DNA"/>
</dbReference>
<dbReference type="SMART" id="SM00487">
    <property type="entry name" value="DEXDc"/>
    <property type="match status" value="1"/>
</dbReference>
<keyword evidence="3" id="KW-0378">Hydrolase</keyword>
<feature type="domain" description="DEAD-box RNA helicase Q" evidence="9">
    <location>
        <begin position="292"/>
        <end position="320"/>
    </location>
</feature>
<feature type="compositionally biased region" description="Basic residues" evidence="7">
    <location>
        <begin position="234"/>
        <end position="246"/>
    </location>
</feature>
<dbReference type="InterPro" id="IPR014001">
    <property type="entry name" value="Helicase_ATP-bd"/>
</dbReference>
<dbReference type="GO" id="GO:0003676">
    <property type="term" value="F:nucleic acid binding"/>
    <property type="evidence" value="ECO:0007669"/>
    <property type="project" value="InterPro"/>
</dbReference>
<feature type="region of interest" description="Disordered" evidence="7">
    <location>
        <begin position="1"/>
        <end position="262"/>
    </location>
</feature>
<evidence type="ECO:0000259" key="8">
    <source>
        <dbReference type="PROSITE" id="PS51194"/>
    </source>
</evidence>
<evidence type="ECO:0000313" key="11">
    <source>
        <dbReference type="Proteomes" id="UP001059596"/>
    </source>
</evidence>